<evidence type="ECO:0000313" key="2">
    <source>
        <dbReference type="EMBL" id="KZZ86767.1"/>
    </source>
</evidence>
<dbReference type="AlphaFoldDB" id="A0A167UY81"/>
<protein>
    <submittedName>
        <fullName evidence="2">Uncharacterized protein</fullName>
    </submittedName>
</protein>
<name>A0A167UY81_9EURO</name>
<comment type="caution">
    <text evidence="2">The sequence shown here is derived from an EMBL/GenBank/DDBJ whole genome shotgun (WGS) entry which is preliminary data.</text>
</comment>
<feature type="compositionally biased region" description="Basic and acidic residues" evidence="1">
    <location>
        <begin position="1"/>
        <end position="15"/>
    </location>
</feature>
<keyword evidence="3" id="KW-1185">Reference proteome</keyword>
<dbReference type="EMBL" id="AZGZ01000048">
    <property type="protein sequence ID" value="KZZ86767.1"/>
    <property type="molecule type" value="Genomic_DNA"/>
</dbReference>
<sequence length="161" mass="18234">MADQDPTRQTEDPPKPRSIQHFGRGLMSGPIEPNLDQAYPTGQGCFNHMNRLTRTMSAPDIFSVKSTQYSSTDSTLSVLYYHEFPVTSFFPPAFQEVSSAIPELPLNLAEDPHDTTLTDICVRPQIPLGVECNWRLRNLLNLSQKHGWKAMFYCASKRESE</sequence>
<dbReference type="Proteomes" id="UP000242877">
    <property type="component" value="Unassembled WGS sequence"/>
</dbReference>
<evidence type="ECO:0000256" key="1">
    <source>
        <dbReference type="SAM" id="MobiDB-lite"/>
    </source>
</evidence>
<reference evidence="2 3" key="1">
    <citation type="journal article" date="2016" name="Genome Biol. Evol.">
        <title>Divergent and convergent evolution of fungal pathogenicity.</title>
        <authorList>
            <person name="Shang Y."/>
            <person name="Xiao G."/>
            <person name="Zheng P."/>
            <person name="Cen K."/>
            <person name="Zhan S."/>
            <person name="Wang C."/>
        </authorList>
    </citation>
    <scope>NUCLEOTIDE SEQUENCE [LARGE SCALE GENOMIC DNA]</scope>
    <source>
        <strain evidence="2 3">ARSEF 7405</strain>
    </source>
</reference>
<organism evidence="2 3">
    <name type="scientific">Ascosphaera apis ARSEF 7405</name>
    <dbReference type="NCBI Taxonomy" id="392613"/>
    <lineage>
        <taxon>Eukaryota</taxon>
        <taxon>Fungi</taxon>
        <taxon>Dikarya</taxon>
        <taxon>Ascomycota</taxon>
        <taxon>Pezizomycotina</taxon>
        <taxon>Eurotiomycetes</taxon>
        <taxon>Eurotiomycetidae</taxon>
        <taxon>Onygenales</taxon>
        <taxon>Ascosphaeraceae</taxon>
        <taxon>Ascosphaera</taxon>
    </lineage>
</organism>
<gene>
    <name evidence="2" type="ORF">AAP_06237</name>
</gene>
<proteinExistence type="predicted"/>
<accession>A0A167UY81</accession>
<feature type="region of interest" description="Disordered" evidence="1">
    <location>
        <begin position="1"/>
        <end position="27"/>
    </location>
</feature>
<evidence type="ECO:0000313" key="3">
    <source>
        <dbReference type="Proteomes" id="UP000242877"/>
    </source>
</evidence>
<dbReference type="VEuPathDB" id="FungiDB:AAP_06237"/>